<comment type="caution">
    <text evidence="2">The sequence shown here is derived from an EMBL/GenBank/DDBJ whole genome shotgun (WGS) entry which is preliminary data.</text>
</comment>
<dbReference type="Proteomes" id="UP000677082">
    <property type="component" value="Unassembled WGS sequence"/>
</dbReference>
<evidence type="ECO:0000256" key="1">
    <source>
        <dbReference type="SAM" id="Phobius"/>
    </source>
</evidence>
<organism evidence="2 3">
    <name type="scientific">Paractinoplanes toevensis</name>
    <dbReference type="NCBI Taxonomy" id="571911"/>
    <lineage>
        <taxon>Bacteria</taxon>
        <taxon>Bacillati</taxon>
        <taxon>Actinomycetota</taxon>
        <taxon>Actinomycetes</taxon>
        <taxon>Micromonosporales</taxon>
        <taxon>Micromonosporaceae</taxon>
        <taxon>Paractinoplanes</taxon>
    </lineage>
</organism>
<reference evidence="2 3" key="1">
    <citation type="submission" date="2021-03" db="EMBL/GenBank/DDBJ databases">
        <title>Whole genome shotgun sequence of Actinoplanes toevensis NBRC 105298.</title>
        <authorList>
            <person name="Komaki H."/>
            <person name="Tamura T."/>
        </authorList>
    </citation>
    <scope>NUCLEOTIDE SEQUENCE [LARGE SCALE GENOMIC DNA]</scope>
    <source>
        <strain evidence="2 3">NBRC 105298</strain>
    </source>
</reference>
<keyword evidence="1" id="KW-1133">Transmembrane helix</keyword>
<dbReference type="RefSeq" id="WP_213010396.1">
    <property type="nucleotide sequence ID" value="NZ_BOQN01000084.1"/>
</dbReference>
<proteinExistence type="predicted"/>
<evidence type="ECO:0000313" key="2">
    <source>
        <dbReference type="EMBL" id="GIM94626.1"/>
    </source>
</evidence>
<protein>
    <submittedName>
        <fullName evidence="2">Uncharacterized protein</fullName>
    </submittedName>
</protein>
<keyword evidence="1" id="KW-0812">Transmembrane</keyword>
<evidence type="ECO:0000313" key="3">
    <source>
        <dbReference type="Proteomes" id="UP000677082"/>
    </source>
</evidence>
<keyword evidence="1" id="KW-0472">Membrane</keyword>
<feature type="transmembrane region" description="Helical" evidence="1">
    <location>
        <begin position="27"/>
        <end position="45"/>
    </location>
</feature>
<keyword evidence="3" id="KW-1185">Reference proteome</keyword>
<name>A0A919W8M4_9ACTN</name>
<sequence>MIRTAVMPATEAAPQVFVDSTGRRKRLLAIFGFFVAIFAAFYIAVVGTSVVQASDAGLTTKATVSTLATTSATASASASSSS</sequence>
<dbReference type="EMBL" id="BOQN01000084">
    <property type="protein sequence ID" value="GIM94626.1"/>
    <property type="molecule type" value="Genomic_DNA"/>
</dbReference>
<dbReference type="AlphaFoldDB" id="A0A919W8M4"/>
<gene>
    <name evidence="2" type="ORF">Ato02nite_064190</name>
</gene>
<accession>A0A919W8M4</accession>